<dbReference type="GO" id="GO:0005524">
    <property type="term" value="F:ATP binding"/>
    <property type="evidence" value="ECO:0007669"/>
    <property type="project" value="UniProtKB-UniRule"/>
</dbReference>
<dbReference type="EC" id="2.7.11.1" evidence="8"/>
<feature type="binding site" evidence="5">
    <location>
        <position position="53"/>
    </location>
    <ligand>
        <name>ATP</name>
        <dbReference type="ChEBI" id="CHEBI:30616"/>
    </ligand>
</feature>
<dbReference type="CDD" id="cd14014">
    <property type="entry name" value="STKc_PknB_like"/>
    <property type="match status" value="1"/>
</dbReference>
<protein>
    <submittedName>
        <fullName evidence="8">Serine/threonine-protein kinase PrkC</fullName>
        <ecNumber evidence="8">2.7.11.1</ecNumber>
    </submittedName>
</protein>
<dbReference type="InterPro" id="IPR008266">
    <property type="entry name" value="Tyr_kinase_AS"/>
</dbReference>
<feature type="region of interest" description="Disordered" evidence="6">
    <location>
        <begin position="339"/>
        <end position="383"/>
    </location>
</feature>
<keyword evidence="1 8" id="KW-0808">Transferase</keyword>
<proteinExistence type="predicted"/>
<dbReference type="PANTHER" id="PTHR43289:SF34">
    <property type="entry name" value="SERINE_THREONINE-PROTEIN KINASE YBDM-RELATED"/>
    <property type="match status" value="1"/>
</dbReference>
<feature type="compositionally biased region" description="Basic and acidic residues" evidence="6">
    <location>
        <begin position="361"/>
        <end position="383"/>
    </location>
</feature>
<dbReference type="RefSeq" id="WP_244626748.1">
    <property type="nucleotide sequence ID" value="NZ_CAADFC020000028.1"/>
</dbReference>
<accession>A0A508TQ37</accession>
<keyword evidence="3 8" id="KW-0418">Kinase</keyword>
<feature type="region of interest" description="Disordered" evidence="6">
    <location>
        <begin position="281"/>
        <end position="300"/>
    </location>
</feature>
<dbReference type="PANTHER" id="PTHR43289">
    <property type="entry name" value="MITOGEN-ACTIVATED PROTEIN KINASE KINASE KINASE 20-RELATED"/>
    <property type="match status" value="1"/>
</dbReference>
<organism evidence="8 9">
    <name type="scientific">Bradyrhizobium ivorense</name>
    <dbReference type="NCBI Taxonomy" id="2511166"/>
    <lineage>
        <taxon>Bacteria</taxon>
        <taxon>Pseudomonadati</taxon>
        <taxon>Pseudomonadota</taxon>
        <taxon>Alphaproteobacteria</taxon>
        <taxon>Hyphomicrobiales</taxon>
        <taxon>Nitrobacteraceae</taxon>
        <taxon>Bradyrhizobium</taxon>
    </lineage>
</organism>
<evidence type="ECO:0000259" key="7">
    <source>
        <dbReference type="PROSITE" id="PS50011"/>
    </source>
</evidence>
<dbReference type="EMBL" id="CAADFC020000028">
    <property type="protein sequence ID" value="VIO76354.1"/>
    <property type="molecule type" value="Genomic_DNA"/>
</dbReference>
<evidence type="ECO:0000313" key="9">
    <source>
        <dbReference type="Proteomes" id="UP000328092"/>
    </source>
</evidence>
<dbReference type="Proteomes" id="UP000328092">
    <property type="component" value="Unassembled WGS sequence"/>
</dbReference>
<dbReference type="AlphaFoldDB" id="A0A508TQ37"/>
<keyword evidence="9" id="KW-1185">Reference proteome</keyword>
<reference evidence="8" key="1">
    <citation type="submission" date="2019-02" db="EMBL/GenBank/DDBJ databases">
        <authorList>
            <person name="Pothier F.J."/>
        </authorList>
    </citation>
    <scope>NUCLEOTIDE SEQUENCE</scope>
    <source>
        <strain evidence="8">CI-1B</strain>
    </source>
</reference>
<dbReference type="Gene3D" id="3.30.200.20">
    <property type="entry name" value="Phosphorylase Kinase, domain 1"/>
    <property type="match status" value="1"/>
</dbReference>
<dbReference type="GO" id="GO:0004674">
    <property type="term" value="F:protein serine/threonine kinase activity"/>
    <property type="evidence" value="ECO:0007669"/>
    <property type="project" value="UniProtKB-EC"/>
</dbReference>
<comment type="caution">
    <text evidence="8">The sequence shown here is derived from an EMBL/GenBank/DDBJ whole genome shotgun (WGS) entry which is preliminary data.</text>
</comment>
<dbReference type="InterPro" id="IPR017441">
    <property type="entry name" value="Protein_kinase_ATP_BS"/>
</dbReference>
<keyword evidence="4 5" id="KW-0067">ATP-binding</keyword>
<sequence length="590" mass="64105">MNQQEPTRLPHYRLSPGTRLNGIYEIDSMIGAGGMGEIYKSHEIQTGTAVAIKMLLPEMSENEAALALFRREASALHYLMHDAIVRYFVFTVEPTLQRPYLAMEFVDGQSLADMLSGGPLSFEALRRLMRRVASGLNAAHERGITHRDVSPDNIIVPRSDVARAKIIDFGIARSTQLNDATIIGSGFAGKHNYVSPEQVGLFGGDVTGKSDVYSFGLVLFHALTGTKLDMGGTQFQLVEKRRRVPDLGAVDARIRPLLERMLQPDPAARPTMAEIENWNVGPARAMPGSPTGSIAAEEPSRAMRPRVRYGLLATLALCVIVASSVAYYEYIWLAPTEVDSPPPAELKGPSAEKTTAPEQRPPPDTRKEAETAPPKPPDDAPVRSDAVRKFVAQYDGGDCFFVIPVAIGASAAVLEGMGASTAPFEALDRAFKKSQGFEPSIGVRLVTSAQCPAVSFLSRLRGESSRTPRISLGSVKLRPGEVLAGNVENFANRVVELLLIGDDGQVQNVSYLLKPGTDALSFSSEIPRTDEASRPNSPQLLMAVTTPRVLDSLRQPRPTPADQFFLQVLSEAQRTNIAMNATARYITVQK</sequence>
<evidence type="ECO:0000256" key="1">
    <source>
        <dbReference type="ARBA" id="ARBA00022679"/>
    </source>
</evidence>
<dbReference type="InterPro" id="IPR000719">
    <property type="entry name" value="Prot_kinase_dom"/>
</dbReference>
<evidence type="ECO:0000256" key="5">
    <source>
        <dbReference type="PROSITE-ProRule" id="PRU10141"/>
    </source>
</evidence>
<evidence type="ECO:0000256" key="4">
    <source>
        <dbReference type="ARBA" id="ARBA00022840"/>
    </source>
</evidence>
<evidence type="ECO:0000256" key="3">
    <source>
        <dbReference type="ARBA" id="ARBA00022777"/>
    </source>
</evidence>
<keyword evidence="2 5" id="KW-0547">Nucleotide-binding</keyword>
<dbReference type="PROSITE" id="PS00107">
    <property type="entry name" value="PROTEIN_KINASE_ATP"/>
    <property type="match status" value="1"/>
</dbReference>
<gene>
    <name evidence="8" type="primary">prkC_1</name>
    <name evidence="8" type="ORF">CI1B_63670</name>
</gene>
<dbReference type="PROSITE" id="PS50011">
    <property type="entry name" value="PROTEIN_KINASE_DOM"/>
    <property type="match status" value="1"/>
</dbReference>
<dbReference type="SUPFAM" id="SSF56112">
    <property type="entry name" value="Protein kinase-like (PK-like)"/>
    <property type="match status" value="1"/>
</dbReference>
<evidence type="ECO:0000256" key="2">
    <source>
        <dbReference type="ARBA" id="ARBA00022741"/>
    </source>
</evidence>
<evidence type="ECO:0000313" key="8">
    <source>
        <dbReference type="EMBL" id="VIO76354.1"/>
    </source>
</evidence>
<dbReference type="Pfam" id="PF00069">
    <property type="entry name" value="Pkinase"/>
    <property type="match status" value="1"/>
</dbReference>
<feature type="domain" description="Protein kinase" evidence="7">
    <location>
        <begin position="24"/>
        <end position="279"/>
    </location>
</feature>
<dbReference type="PROSITE" id="PS00109">
    <property type="entry name" value="PROTEIN_KINASE_TYR"/>
    <property type="match status" value="1"/>
</dbReference>
<dbReference type="Gene3D" id="1.10.510.10">
    <property type="entry name" value="Transferase(Phosphotransferase) domain 1"/>
    <property type="match status" value="1"/>
</dbReference>
<dbReference type="InterPro" id="IPR011009">
    <property type="entry name" value="Kinase-like_dom_sf"/>
</dbReference>
<name>A0A508TQ37_9BRAD</name>
<evidence type="ECO:0000256" key="6">
    <source>
        <dbReference type="SAM" id="MobiDB-lite"/>
    </source>
</evidence>